<feature type="transmembrane region" description="Helical" evidence="7">
    <location>
        <begin position="16"/>
        <end position="41"/>
    </location>
</feature>
<dbReference type="Proteomes" id="UP000598996">
    <property type="component" value="Unassembled WGS sequence"/>
</dbReference>
<evidence type="ECO:0000256" key="6">
    <source>
        <dbReference type="ARBA" id="ARBA00023136"/>
    </source>
</evidence>
<feature type="transmembrane region" description="Helical" evidence="7">
    <location>
        <begin position="309"/>
        <end position="334"/>
    </location>
</feature>
<evidence type="ECO:0000256" key="5">
    <source>
        <dbReference type="ARBA" id="ARBA00022989"/>
    </source>
</evidence>
<evidence type="ECO:0000256" key="7">
    <source>
        <dbReference type="SAM" id="Phobius"/>
    </source>
</evidence>
<feature type="transmembrane region" description="Helical" evidence="7">
    <location>
        <begin position="346"/>
        <end position="368"/>
    </location>
</feature>
<feature type="transmembrane region" description="Helical" evidence="7">
    <location>
        <begin position="285"/>
        <end position="303"/>
    </location>
</feature>
<feature type="transmembrane region" description="Helical" evidence="7">
    <location>
        <begin position="47"/>
        <end position="65"/>
    </location>
</feature>
<dbReference type="InterPro" id="IPR036259">
    <property type="entry name" value="MFS_trans_sf"/>
</dbReference>
<keyword evidence="3" id="KW-1003">Cell membrane</keyword>
<dbReference type="Pfam" id="PF07690">
    <property type="entry name" value="MFS_1"/>
    <property type="match status" value="1"/>
</dbReference>
<keyword evidence="4 7" id="KW-0812">Transmembrane</keyword>
<evidence type="ECO:0000313" key="9">
    <source>
        <dbReference type="Proteomes" id="UP000598996"/>
    </source>
</evidence>
<keyword evidence="5 7" id="KW-1133">Transmembrane helix</keyword>
<dbReference type="InterPro" id="IPR011701">
    <property type="entry name" value="MFS"/>
</dbReference>
<dbReference type="EMBL" id="JAENHO010000006">
    <property type="protein sequence ID" value="MBL7257220.1"/>
    <property type="molecule type" value="Genomic_DNA"/>
</dbReference>
<organism evidence="8 9">
    <name type="scientific">Paractinoplanes lichenicola</name>
    <dbReference type="NCBI Taxonomy" id="2802976"/>
    <lineage>
        <taxon>Bacteria</taxon>
        <taxon>Bacillati</taxon>
        <taxon>Actinomycetota</taxon>
        <taxon>Actinomycetes</taxon>
        <taxon>Micromonosporales</taxon>
        <taxon>Micromonosporaceae</taxon>
        <taxon>Paractinoplanes</taxon>
    </lineage>
</organism>
<feature type="transmembrane region" description="Helical" evidence="7">
    <location>
        <begin position="374"/>
        <end position="395"/>
    </location>
</feature>
<evidence type="ECO:0000313" key="8">
    <source>
        <dbReference type="EMBL" id="MBL7257220.1"/>
    </source>
</evidence>
<keyword evidence="2" id="KW-0813">Transport</keyword>
<accession>A0ABS1VSA7</accession>
<proteinExistence type="predicted"/>
<feature type="transmembrane region" description="Helical" evidence="7">
    <location>
        <begin position="258"/>
        <end position="278"/>
    </location>
</feature>
<dbReference type="Gene3D" id="1.20.1250.20">
    <property type="entry name" value="MFS general substrate transporter like domains"/>
    <property type="match status" value="1"/>
</dbReference>
<keyword evidence="6 7" id="KW-0472">Membrane</keyword>
<protein>
    <submittedName>
        <fullName evidence="8">MFS transporter</fullName>
    </submittedName>
</protein>
<comment type="caution">
    <text evidence="8">The sequence shown here is derived from an EMBL/GenBank/DDBJ whole genome shotgun (WGS) entry which is preliminary data.</text>
</comment>
<dbReference type="CDD" id="cd06173">
    <property type="entry name" value="MFS_MefA_like"/>
    <property type="match status" value="1"/>
</dbReference>
<evidence type="ECO:0000256" key="2">
    <source>
        <dbReference type="ARBA" id="ARBA00022448"/>
    </source>
</evidence>
<feature type="transmembrane region" description="Helical" evidence="7">
    <location>
        <begin position="149"/>
        <end position="165"/>
    </location>
</feature>
<name>A0ABS1VSA7_9ACTN</name>
<dbReference type="PANTHER" id="PTHR43266">
    <property type="entry name" value="MACROLIDE-EFFLUX PROTEIN"/>
    <property type="match status" value="1"/>
</dbReference>
<feature type="transmembrane region" description="Helical" evidence="7">
    <location>
        <begin position="102"/>
        <end position="119"/>
    </location>
</feature>
<keyword evidence="9" id="KW-1185">Reference proteome</keyword>
<evidence type="ECO:0000256" key="3">
    <source>
        <dbReference type="ARBA" id="ARBA00022475"/>
    </source>
</evidence>
<feature type="transmembrane region" description="Helical" evidence="7">
    <location>
        <begin position="223"/>
        <end position="246"/>
    </location>
</feature>
<gene>
    <name evidence="8" type="ORF">JKJ07_23255</name>
</gene>
<feature type="transmembrane region" description="Helical" evidence="7">
    <location>
        <begin position="77"/>
        <end position="96"/>
    </location>
</feature>
<evidence type="ECO:0000256" key="1">
    <source>
        <dbReference type="ARBA" id="ARBA00004651"/>
    </source>
</evidence>
<sequence length="416" mass="43288">MVTSELRTLLRDRRFVAYWAGQVTSVVGNALTLVVLPALLLPRGTDVFAVVLAIEAAAMGGLLLLGGTIADRYSRTLVMAVADVLRLIGITGFLLFGLDGPLPVLWLAAALTGAGAALYEPAHRAALAQLVDEPNRQTALSLESATKRIGSLIGALLAGVLLAAVPAQRALAVDLATFAVSLATLLWLRLPAVRVLAAGTGSAWRDLVGETRAGIREVARRPWVAVLMLQGTVQVFFLFAPNAILVPLVSQERYGPGAYAYVSAATLVGSVLGALAGGRLRPARPGWWAMHALALCTLTPLFLAIEVPLWALCLAGLAGSAGVAVFFILWYAALQREFPDEIQGRVFSVESTASFALQPIALALVPVVVGQAGLAPVAGIAVVVLLLSTYGVLAVPGVARLASSDVHAATPVPADR</sequence>
<feature type="transmembrane region" description="Helical" evidence="7">
    <location>
        <begin position="171"/>
        <end position="188"/>
    </location>
</feature>
<evidence type="ECO:0000256" key="4">
    <source>
        <dbReference type="ARBA" id="ARBA00022692"/>
    </source>
</evidence>
<comment type="subcellular location">
    <subcellularLocation>
        <location evidence="1">Cell membrane</location>
        <topology evidence="1">Multi-pass membrane protein</topology>
    </subcellularLocation>
</comment>
<dbReference type="RefSeq" id="WP_202993803.1">
    <property type="nucleotide sequence ID" value="NZ_JAENHO010000006.1"/>
</dbReference>
<dbReference type="SUPFAM" id="SSF103473">
    <property type="entry name" value="MFS general substrate transporter"/>
    <property type="match status" value="1"/>
</dbReference>
<reference evidence="8 9" key="1">
    <citation type="submission" date="2021-01" db="EMBL/GenBank/DDBJ databases">
        <title>Actinoplanes sp. nov. LDG1-01 isolated from lichen.</title>
        <authorList>
            <person name="Saeng-In P."/>
            <person name="Phongsopitanun W."/>
            <person name="Kanchanasin P."/>
            <person name="Yuki M."/>
            <person name="Kudo T."/>
            <person name="Ohkuma M."/>
            <person name="Tanasupawat S."/>
        </authorList>
    </citation>
    <scope>NUCLEOTIDE SEQUENCE [LARGE SCALE GENOMIC DNA]</scope>
    <source>
        <strain evidence="8 9">LDG1-01</strain>
    </source>
</reference>
<dbReference type="PANTHER" id="PTHR43266:SF2">
    <property type="entry name" value="MAJOR FACILITATOR SUPERFAMILY (MFS) PROFILE DOMAIN-CONTAINING PROTEIN"/>
    <property type="match status" value="1"/>
</dbReference>